<dbReference type="Pfam" id="PF01015">
    <property type="entry name" value="Ribosomal_S3Ae"/>
    <property type="match status" value="1"/>
</dbReference>
<dbReference type="SMART" id="SM01397">
    <property type="entry name" value="Ribosomal_S3Ae"/>
    <property type="match status" value="1"/>
</dbReference>
<evidence type="ECO:0000313" key="6">
    <source>
        <dbReference type="Proteomes" id="UP000823775"/>
    </source>
</evidence>
<dbReference type="EMBL" id="JACEIK010000999">
    <property type="protein sequence ID" value="MCD7464864.1"/>
    <property type="molecule type" value="Genomic_DNA"/>
</dbReference>
<keyword evidence="2 5" id="KW-0689">Ribosomal protein</keyword>
<evidence type="ECO:0000313" key="5">
    <source>
        <dbReference type="EMBL" id="MCD7464864.1"/>
    </source>
</evidence>
<reference evidence="5 6" key="1">
    <citation type="journal article" date="2021" name="BMC Genomics">
        <title>Datura genome reveals duplications of psychoactive alkaloid biosynthetic genes and high mutation rate following tissue culture.</title>
        <authorList>
            <person name="Rajewski A."/>
            <person name="Carter-House D."/>
            <person name="Stajich J."/>
            <person name="Litt A."/>
        </authorList>
    </citation>
    <scope>NUCLEOTIDE SEQUENCE [LARGE SCALE GENOMIC DNA]</scope>
    <source>
        <strain evidence="5">AR-01</strain>
    </source>
</reference>
<dbReference type="Proteomes" id="UP000823775">
    <property type="component" value="Unassembled WGS sequence"/>
</dbReference>
<evidence type="ECO:0000256" key="2">
    <source>
        <dbReference type="ARBA" id="ARBA00022980"/>
    </source>
</evidence>
<comment type="caution">
    <text evidence="5">The sequence shown here is derived from an EMBL/GenBank/DDBJ whole genome shotgun (WGS) entry which is preliminary data.</text>
</comment>
<name>A0ABS8T0K7_DATST</name>
<gene>
    <name evidence="5" type="primary">RPS3A_8</name>
    <name evidence="5" type="ORF">HAX54_053529</name>
</gene>
<accession>A0ABS8T0K7</accession>
<evidence type="ECO:0000256" key="3">
    <source>
        <dbReference type="ARBA" id="ARBA00023274"/>
    </source>
</evidence>
<evidence type="ECO:0000256" key="4">
    <source>
        <dbReference type="SAM" id="MobiDB-lite"/>
    </source>
</evidence>
<feature type="non-terminal residue" evidence="5">
    <location>
        <position position="1"/>
    </location>
</feature>
<proteinExistence type="predicted"/>
<organism evidence="5 6">
    <name type="scientific">Datura stramonium</name>
    <name type="common">Jimsonweed</name>
    <name type="synonym">Common thornapple</name>
    <dbReference type="NCBI Taxonomy" id="4076"/>
    <lineage>
        <taxon>Eukaryota</taxon>
        <taxon>Viridiplantae</taxon>
        <taxon>Streptophyta</taxon>
        <taxon>Embryophyta</taxon>
        <taxon>Tracheophyta</taxon>
        <taxon>Spermatophyta</taxon>
        <taxon>Magnoliopsida</taxon>
        <taxon>eudicotyledons</taxon>
        <taxon>Gunneridae</taxon>
        <taxon>Pentapetalae</taxon>
        <taxon>asterids</taxon>
        <taxon>lamiids</taxon>
        <taxon>Solanales</taxon>
        <taxon>Solanaceae</taxon>
        <taxon>Solanoideae</taxon>
        <taxon>Datureae</taxon>
        <taxon>Datura</taxon>
    </lineage>
</organism>
<feature type="compositionally biased region" description="Basic and acidic residues" evidence="4">
    <location>
        <begin position="30"/>
        <end position="39"/>
    </location>
</feature>
<keyword evidence="6" id="KW-1185">Reference proteome</keyword>
<feature type="region of interest" description="Disordered" evidence="4">
    <location>
        <begin position="22"/>
        <end position="48"/>
    </location>
</feature>
<protein>
    <submittedName>
        <fullName evidence="5">40S ribosomal protein S3-1</fullName>
    </submittedName>
</protein>
<dbReference type="InterPro" id="IPR001593">
    <property type="entry name" value="Ribosomal_eS1"/>
</dbReference>
<keyword evidence="3" id="KW-0687">Ribonucleoprotein</keyword>
<dbReference type="GO" id="GO:0005840">
    <property type="term" value="C:ribosome"/>
    <property type="evidence" value="ECO:0007669"/>
    <property type="project" value="UniProtKB-KW"/>
</dbReference>
<evidence type="ECO:0000256" key="1">
    <source>
        <dbReference type="ARBA" id="ARBA00022490"/>
    </source>
</evidence>
<sequence>FSSATPLASPHYLIPQNSEAAVTFPSQHGRRQEQEDFQGKKRRKKKAMNPYTKKDWYDIKAPSIFEIKNIGKTLVTRTRKDEDQAFMKIQLRAEDVQGRNVLTNFHGMDFTTDKLKSLVRKWQTLIKTHVDVKTTSSYTFRMFYIAFTKNRPNQQKRTYYA</sequence>
<dbReference type="PANTHER" id="PTHR11830">
    <property type="entry name" value="40S RIBOSOMAL PROTEIN S3A"/>
    <property type="match status" value="1"/>
</dbReference>
<keyword evidence="1" id="KW-0963">Cytoplasm</keyword>